<feature type="transmembrane region" description="Helical" evidence="1">
    <location>
        <begin position="12"/>
        <end position="31"/>
    </location>
</feature>
<dbReference type="Pfam" id="PF00144">
    <property type="entry name" value="Beta-lactamase"/>
    <property type="match status" value="1"/>
</dbReference>
<evidence type="ECO:0000259" key="2">
    <source>
        <dbReference type="Pfam" id="PF00144"/>
    </source>
</evidence>
<dbReference type="GeneID" id="101850425"/>
<keyword evidence="3" id="KW-1185">Reference proteome</keyword>
<proteinExistence type="predicted"/>
<dbReference type="RefSeq" id="XP_005103417.1">
    <property type="nucleotide sequence ID" value="XM_005103360.3"/>
</dbReference>
<protein>
    <submittedName>
        <fullName evidence="4">Beta-lactamase domain-containing protein 2 isoform X1</fullName>
    </submittedName>
</protein>
<dbReference type="InterPro" id="IPR052907">
    <property type="entry name" value="Beta-lactamase/esterase"/>
</dbReference>
<organism evidence="3 4">
    <name type="scientific">Aplysia californica</name>
    <name type="common">California sea hare</name>
    <dbReference type="NCBI Taxonomy" id="6500"/>
    <lineage>
        <taxon>Eukaryota</taxon>
        <taxon>Metazoa</taxon>
        <taxon>Spiralia</taxon>
        <taxon>Lophotrochozoa</taxon>
        <taxon>Mollusca</taxon>
        <taxon>Gastropoda</taxon>
        <taxon>Heterobranchia</taxon>
        <taxon>Euthyneura</taxon>
        <taxon>Tectipleura</taxon>
        <taxon>Aplysiida</taxon>
        <taxon>Aplysioidea</taxon>
        <taxon>Aplysiidae</taxon>
        <taxon>Aplysia</taxon>
    </lineage>
</organism>
<sequence length="435" mass="49071">MQIMALAQPASRHIAVVILAVASYHYLQVYISRKDLPKPRVGGYFHPSFRNVAETFRNNLESGLETGASFSVYQNGQALVDLWGGWADLNSHRHWQEDTVALTWSMVKGVTALVVARLVDSGVLEYQREVHHYWPEFGTEDKRNITVEMLLSHQAGLAVLDEQIVILDYQHNWPKVEKILAAQKPNWPPGTAVAYHAMTWGMYVDALVRKVDPQHRNVSEYFRQEIAKPLGLDYYIGLPPNLFHRFAQFREYSFWEQRITYANVVPAVLGPYLLPATLSIDTGVQLARANNPDVLQIGVPSFIGVGAARDLAKLYDYLGNNGTVGGYRLLSNSAVKLLKEPLTKDLPNLFFVFYPYSRGLFLKKNKQGHLMVGHSGYGGSYSAADTDSGLGMAYLTNHVSFHQEDPRADSLMEAFYECYETYVSAKKKNGQDKRM</sequence>
<reference evidence="4" key="1">
    <citation type="submission" date="2025-08" db="UniProtKB">
        <authorList>
            <consortium name="RefSeq"/>
        </authorList>
    </citation>
    <scope>IDENTIFICATION</scope>
</reference>
<evidence type="ECO:0000313" key="4">
    <source>
        <dbReference type="RefSeq" id="XP_005103417.1"/>
    </source>
</evidence>
<feature type="domain" description="Beta-lactamase-related" evidence="2">
    <location>
        <begin position="56"/>
        <end position="410"/>
    </location>
</feature>
<dbReference type="PANTHER" id="PTHR43319">
    <property type="entry name" value="BETA-LACTAMASE-RELATED"/>
    <property type="match status" value="1"/>
</dbReference>
<gene>
    <name evidence="4" type="primary">LOC101850425</name>
</gene>
<dbReference type="InterPro" id="IPR001466">
    <property type="entry name" value="Beta-lactam-related"/>
</dbReference>
<dbReference type="Proteomes" id="UP000694888">
    <property type="component" value="Unplaced"/>
</dbReference>
<evidence type="ECO:0000313" key="3">
    <source>
        <dbReference type="Proteomes" id="UP000694888"/>
    </source>
</evidence>
<dbReference type="SUPFAM" id="SSF56601">
    <property type="entry name" value="beta-lactamase/transpeptidase-like"/>
    <property type="match status" value="1"/>
</dbReference>
<dbReference type="Gene3D" id="3.40.710.10">
    <property type="entry name" value="DD-peptidase/beta-lactamase superfamily"/>
    <property type="match status" value="1"/>
</dbReference>
<keyword evidence="1" id="KW-1133">Transmembrane helix</keyword>
<accession>A0ABM0JWV1</accession>
<evidence type="ECO:0000256" key="1">
    <source>
        <dbReference type="SAM" id="Phobius"/>
    </source>
</evidence>
<keyword evidence="1" id="KW-0812">Transmembrane</keyword>
<name>A0ABM0JWV1_APLCA</name>
<keyword evidence="1" id="KW-0472">Membrane</keyword>
<dbReference type="PANTHER" id="PTHR43319:SF3">
    <property type="entry name" value="BETA-LACTAMASE-RELATED DOMAIN-CONTAINING PROTEIN"/>
    <property type="match status" value="1"/>
</dbReference>
<dbReference type="InterPro" id="IPR012338">
    <property type="entry name" value="Beta-lactam/transpept-like"/>
</dbReference>